<evidence type="ECO:0000313" key="1">
    <source>
        <dbReference type="EMBL" id="CAL1387659.1"/>
    </source>
</evidence>
<gene>
    <name evidence="1" type="ORF">LTRI10_LOCUS28631</name>
</gene>
<name>A0AAV2EPD7_9ROSI</name>
<protein>
    <submittedName>
        <fullName evidence="1">Uncharacterized protein</fullName>
    </submittedName>
</protein>
<organism evidence="1 2">
    <name type="scientific">Linum trigynum</name>
    <dbReference type="NCBI Taxonomy" id="586398"/>
    <lineage>
        <taxon>Eukaryota</taxon>
        <taxon>Viridiplantae</taxon>
        <taxon>Streptophyta</taxon>
        <taxon>Embryophyta</taxon>
        <taxon>Tracheophyta</taxon>
        <taxon>Spermatophyta</taxon>
        <taxon>Magnoliopsida</taxon>
        <taxon>eudicotyledons</taxon>
        <taxon>Gunneridae</taxon>
        <taxon>Pentapetalae</taxon>
        <taxon>rosids</taxon>
        <taxon>fabids</taxon>
        <taxon>Malpighiales</taxon>
        <taxon>Linaceae</taxon>
        <taxon>Linum</taxon>
    </lineage>
</organism>
<evidence type="ECO:0000313" key="2">
    <source>
        <dbReference type="Proteomes" id="UP001497516"/>
    </source>
</evidence>
<proteinExistence type="predicted"/>
<keyword evidence="2" id="KW-1185">Reference proteome</keyword>
<sequence length="77" mass="8906">MLIMWLAIRDRLNTNDKLKERGVINKDRYALCDAECDEYSEVTRALVVVGCKNVHTAVADEVYREGWLMFNQAITRA</sequence>
<accession>A0AAV2EPD7</accession>
<dbReference type="EMBL" id="OZ034818">
    <property type="protein sequence ID" value="CAL1387659.1"/>
    <property type="molecule type" value="Genomic_DNA"/>
</dbReference>
<dbReference type="AlphaFoldDB" id="A0AAV2EPD7"/>
<dbReference type="Proteomes" id="UP001497516">
    <property type="component" value="Chromosome 5"/>
</dbReference>
<reference evidence="1 2" key="1">
    <citation type="submission" date="2024-04" db="EMBL/GenBank/DDBJ databases">
        <authorList>
            <person name="Fracassetti M."/>
        </authorList>
    </citation>
    <scope>NUCLEOTIDE SEQUENCE [LARGE SCALE GENOMIC DNA]</scope>
</reference>